<evidence type="ECO:0000256" key="11">
    <source>
        <dbReference type="SAM" id="MobiDB-lite"/>
    </source>
</evidence>
<dbReference type="Ensembl" id="ENSORLT00020027561.1">
    <property type="protein sequence ID" value="ENSORLP00020033575.1"/>
    <property type="gene ID" value="ENSORLG00020019618.1"/>
</dbReference>
<dbReference type="GO" id="GO:0016818">
    <property type="term" value="F:hydrolase activity, acting on acid anhydrides, in phosphorus-containing anhydrides"/>
    <property type="evidence" value="ECO:0007669"/>
    <property type="project" value="InterPro"/>
</dbReference>
<name>A0A3P9ML13_ORYLA</name>
<dbReference type="CDD" id="cd16509">
    <property type="entry name" value="RING-HC_HLTF"/>
    <property type="match status" value="1"/>
</dbReference>
<dbReference type="PANTHER" id="PTHR45626:SF17">
    <property type="entry name" value="HELICASE-LIKE TRANSCRIPTION FACTOR"/>
    <property type="match status" value="1"/>
</dbReference>
<feature type="compositionally biased region" description="Basic and acidic residues" evidence="11">
    <location>
        <begin position="394"/>
        <end position="404"/>
    </location>
</feature>
<dbReference type="SUPFAM" id="SSF52540">
    <property type="entry name" value="P-loop containing nucleoside triphosphate hydrolases"/>
    <property type="match status" value="2"/>
</dbReference>
<dbReference type="InterPro" id="IPR014001">
    <property type="entry name" value="Helicase_ATP-bd"/>
</dbReference>
<evidence type="ECO:0000259" key="14">
    <source>
        <dbReference type="PROSITE" id="PS51194"/>
    </source>
</evidence>
<feature type="region of interest" description="Disordered" evidence="11">
    <location>
        <begin position="474"/>
        <end position="505"/>
    </location>
</feature>
<dbReference type="PANTHER" id="PTHR45626">
    <property type="entry name" value="TRANSCRIPTION TERMINATION FACTOR 2-RELATED"/>
    <property type="match status" value="1"/>
</dbReference>
<evidence type="ECO:0000256" key="4">
    <source>
        <dbReference type="ARBA" id="ARBA00022771"/>
    </source>
</evidence>
<dbReference type="PROSITE" id="PS51194">
    <property type="entry name" value="HELICASE_CTER"/>
    <property type="match status" value="1"/>
</dbReference>
<evidence type="ECO:0000256" key="3">
    <source>
        <dbReference type="ARBA" id="ARBA00022741"/>
    </source>
</evidence>
<evidence type="ECO:0000256" key="7">
    <source>
        <dbReference type="ARBA" id="ARBA00022833"/>
    </source>
</evidence>
<dbReference type="CDD" id="cd18793">
    <property type="entry name" value="SF2_C_SNF"/>
    <property type="match status" value="1"/>
</dbReference>
<reference evidence="15 16" key="2">
    <citation type="submission" date="2017-04" db="EMBL/GenBank/DDBJ databases">
        <title>CpG methylation of centromeres and impact of large insertions on vertebrate speciation.</title>
        <authorList>
            <person name="Ichikawa K."/>
            <person name="Yoshimura J."/>
            <person name="Morishita S."/>
        </authorList>
    </citation>
    <scope>NUCLEOTIDE SEQUENCE</scope>
    <source>
        <strain evidence="15 16">HNI</strain>
    </source>
</reference>
<keyword evidence="2" id="KW-0479">Metal-binding</keyword>
<dbReference type="GO" id="GO:0004386">
    <property type="term" value="F:helicase activity"/>
    <property type="evidence" value="ECO:0007669"/>
    <property type="project" value="UniProtKB-KW"/>
</dbReference>
<sequence>MEKQPSTVWMLCAERLNRLVFCFKPSSAATPTPYTYPVIQTAASPLCQHLTDRNLQPEILSLQFWMEWQIYPRLSGMLSHRWRSGWGRFVDVDLFTDSHETLSQAIRAAASEEPADADGSVLFGHLRGSVVGLRYYTGVVNQGEMVGLVREPHNPYDCNAVMVANVYGNQVGHIKRELAAAMAHVMDNNLAKVEGVVPYGKNNSFTMPVILSFWGKEENKNAVLENMERRGFKLNSDGSKLAGQKANSISGARAFSSKKGVTVPLTAEELKNAFDNLFEGLMESKDGEKEAAESVATPLLPHQKQALSWMCARENKCALPPFWEKRGDLYYNSLTCFSSKEIPERVRGGILADDMGLGKTLTTIALILTNFHKGKPLPVQKCQERPSPFKVKTKAAEASRREDEAAGASRSKGTDPGSEIVNLEETFDTSAVVEVTEEKQKKLKKGKLKPTKRKPGKEAPVLLEDLDFAAALSGSSDTGPKKKKTSQRSSLKDSVESSCTSDSDDSSARATLIVCPLSVLSNWLDQFEQHIHPDVKLGVYLYYGSDRNRSKKFLSSQDVVITTYNVLSADFGNKSPLHGIDWLRVVLDEGHFIRNPNAQMSKAVLELKAQRRWILSGTPIQNSVKDMWMLLAFLRLKPFNVREWWNRVIQRPVLQGDRTGLENLQTLVKYITLRRTKNSEVNGQRLVRLPEKKVYVEQVELSQQEREEYELARNEGRSTIGRYVSEGTVLRNYADVLVILMRLRQHCCHPDLLAKAANSGAGAAGAGAAATPAELRERLIEKLRLVLASGSDEECSVCLDSIRLPVITHCAHVYCRPCIAQVISNEQEKPRCPLCRSEIKSSELVEFPQEDMEEESTNSGKWRTSSKVKALMGNLLRLREEDSSIKCLVVSQFTRFLSILEVPLREHGFRFVRLDGSMSQKKRTQVIKEFHSSEAYGPAIMLLSLKAGGVGLNLTAASHVFLMDPAWNPATEEQCIDRCHRLGQKNNVVVTKFIVKDSVEENMVKIQKKKQDLVEKAFGSVDRKISRIDDIRALMEL</sequence>
<comment type="subcellular location">
    <subcellularLocation>
        <location evidence="1">Nucleus</location>
    </subcellularLocation>
</comment>
<dbReference type="InterPro" id="IPR049730">
    <property type="entry name" value="SNF2/RAD54-like_C"/>
</dbReference>
<proteinExistence type="predicted"/>
<evidence type="ECO:0000256" key="10">
    <source>
        <dbReference type="PROSITE-ProRule" id="PRU00175"/>
    </source>
</evidence>
<dbReference type="Pfam" id="PF13920">
    <property type="entry name" value="zf-C3HC4_3"/>
    <property type="match status" value="1"/>
</dbReference>
<evidence type="ECO:0000313" key="15">
    <source>
        <dbReference type="Ensembl" id="ENSORLP00020033575.1"/>
    </source>
</evidence>
<evidence type="ECO:0000313" key="16">
    <source>
        <dbReference type="Proteomes" id="UP000265180"/>
    </source>
</evidence>
<reference key="1">
    <citation type="journal article" date="2007" name="Nature">
        <title>The medaka draft genome and insights into vertebrate genome evolution.</title>
        <authorList>
            <person name="Kasahara M."/>
            <person name="Naruse K."/>
            <person name="Sasaki S."/>
            <person name="Nakatani Y."/>
            <person name="Qu W."/>
            <person name="Ahsan B."/>
            <person name="Yamada T."/>
            <person name="Nagayasu Y."/>
            <person name="Doi K."/>
            <person name="Kasai Y."/>
            <person name="Jindo T."/>
            <person name="Kobayashi D."/>
            <person name="Shimada A."/>
            <person name="Toyoda A."/>
            <person name="Kuroki Y."/>
            <person name="Fujiyama A."/>
            <person name="Sasaki T."/>
            <person name="Shimizu A."/>
            <person name="Asakawa S."/>
            <person name="Shimizu N."/>
            <person name="Hashimoto S."/>
            <person name="Yang J."/>
            <person name="Lee Y."/>
            <person name="Matsushima K."/>
            <person name="Sugano S."/>
            <person name="Sakaizumi M."/>
            <person name="Narita T."/>
            <person name="Ohishi K."/>
            <person name="Haga S."/>
            <person name="Ohta F."/>
            <person name="Nomoto H."/>
            <person name="Nogata K."/>
            <person name="Morishita T."/>
            <person name="Endo T."/>
            <person name="Shin-I T."/>
            <person name="Takeda H."/>
            <person name="Morishita S."/>
            <person name="Kohara Y."/>
        </authorList>
    </citation>
    <scope>NUCLEOTIDE SEQUENCE [LARGE SCALE GENOMIC DNA]</scope>
    <source>
        <strain>Hd-rR</strain>
    </source>
</reference>
<feature type="region of interest" description="Disordered" evidence="11">
    <location>
        <begin position="438"/>
        <end position="460"/>
    </location>
</feature>
<dbReference type="Proteomes" id="UP000265180">
    <property type="component" value="Chromosome 22"/>
</dbReference>
<dbReference type="PROSITE" id="PS51192">
    <property type="entry name" value="HELICASE_ATP_BIND_1"/>
    <property type="match status" value="1"/>
</dbReference>
<feature type="region of interest" description="Disordered" evidence="11">
    <location>
        <begin position="377"/>
        <end position="423"/>
    </location>
</feature>
<dbReference type="Pfam" id="PF08797">
    <property type="entry name" value="HIRAN"/>
    <property type="match status" value="1"/>
</dbReference>
<dbReference type="InterPro" id="IPR014905">
    <property type="entry name" value="HIRAN"/>
</dbReference>
<keyword evidence="5" id="KW-0378">Hydrolase</keyword>
<dbReference type="SMART" id="SM00184">
    <property type="entry name" value="RING"/>
    <property type="match status" value="1"/>
</dbReference>
<dbReference type="Gene3D" id="3.40.50.10810">
    <property type="entry name" value="Tandem AAA-ATPase domain"/>
    <property type="match status" value="2"/>
</dbReference>
<dbReference type="GO" id="GO:0005524">
    <property type="term" value="F:ATP binding"/>
    <property type="evidence" value="ECO:0007669"/>
    <property type="project" value="UniProtKB-KW"/>
</dbReference>
<keyword evidence="3" id="KW-0547">Nucleotide-binding</keyword>
<dbReference type="Gene3D" id="3.40.50.300">
    <property type="entry name" value="P-loop containing nucleotide triphosphate hydrolases"/>
    <property type="match status" value="1"/>
</dbReference>
<reference evidence="15" key="4">
    <citation type="submission" date="2025-09" db="UniProtKB">
        <authorList>
            <consortium name="Ensembl"/>
        </authorList>
    </citation>
    <scope>IDENTIFICATION</scope>
    <source>
        <strain evidence="15">HNI</strain>
    </source>
</reference>
<dbReference type="SMART" id="SM00487">
    <property type="entry name" value="DEXDc"/>
    <property type="match status" value="1"/>
</dbReference>
<dbReference type="SUPFAM" id="SSF57850">
    <property type="entry name" value="RING/U-box"/>
    <property type="match status" value="1"/>
</dbReference>
<accession>A0A3P9ML13</accession>
<feature type="domain" description="RING-type" evidence="12">
    <location>
        <begin position="795"/>
        <end position="836"/>
    </location>
</feature>
<dbReference type="InterPro" id="IPR001841">
    <property type="entry name" value="Znf_RING"/>
</dbReference>
<dbReference type="InterPro" id="IPR050628">
    <property type="entry name" value="SNF2_RAD54_helicase_TF"/>
</dbReference>
<dbReference type="SMART" id="SM00910">
    <property type="entry name" value="HIRAN"/>
    <property type="match status" value="1"/>
</dbReference>
<dbReference type="InterPro" id="IPR000330">
    <property type="entry name" value="SNF2_N"/>
</dbReference>
<dbReference type="GO" id="GO:0008270">
    <property type="term" value="F:zinc ion binding"/>
    <property type="evidence" value="ECO:0007669"/>
    <property type="project" value="UniProtKB-KW"/>
</dbReference>
<feature type="domain" description="Helicase ATP-binding" evidence="13">
    <location>
        <begin position="511"/>
        <end position="637"/>
    </location>
</feature>
<evidence type="ECO:0000256" key="8">
    <source>
        <dbReference type="ARBA" id="ARBA00022840"/>
    </source>
</evidence>
<keyword evidence="6" id="KW-0347">Helicase</keyword>
<dbReference type="Pfam" id="PF00176">
    <property type="entry name" value="SNF2-rel_dom"/>
    <property type="match status" value="1"/>
</dbReference>
<dbReference type="GO" id="GO:0003676">
    <property type="term" value="F:nucleic acid binding"/>
    <property type="evidence" value="ECO:0007669"/>
    <property type="project" value="InterPro"/>
</dbReference>
<evidence type="ECO:0000256" key="2">
    <source>
        <dbReference type="ARBA" id="ARBA00022723"/>
    </source>
</evidence>
<keyword evidence="7" id="KW-0862">Zinc</keyword>
<dbReference type="Gene3D" id="3.30.40.10">
    <property type="entry name" value="Zinc/RING finger domain, C3HC4 (zinc finger)"/>
    <property type="match status" value="1"/>
</dbReference>
<dbReference type="AlphaFoldDB" id="A0A3P9ML13"/>
<evidence type="ECO:0000259" key="12">
    <source>
        <dbReference type="PROSITE" id="PS50089"/>
    </source>
</evidence>
<dbReference type="InterPro" id="IPR001650">
    <property type="entry name" value="Helicase_C-like"/>
</dbReference>
<evidence type="ECO:0000259" key="13">
    <source>
        <dbReference type="PROSITE" id="PS51192"/>
    </source>
</evidence>
<evidence type="ECO:0000256" key="9">
    <source>
        <dbReference type="ARBA" id="ARBA00023242"/>
    </source>
</evidence>
<keyword evidence="4 10" id="KW-0863">Zinc-finger</keyword>
<dbReference type="InterPro" id="IPR017907">
    <property type="entry name" value="Znf_RING_CS"/>
</dbReference>
<keyword evidence="8" id="KW-0067">ATP-binding</keyword>
<feature type="domain" description="Helicase C-terminal" evidence="14">
    <location>
        <begin position="877"/>
        <end position="1029"/>
    </location>
</feature>
<dbReference type="Gene3D" id="3.30.70.2330">
    <property type="match status" value="1"/>
</dbReference>
<organism evidence="15 16">
    <name type="scientific">Oryzias latipes</name>
    <name type="common">Japanese rice fish</name>
    <name type="synonym">Japanese killifish</name>
    <dbReference type="NCBI Taxonomy" id="8090"/>
    <lineage>
        <taxon>Eukaryota</taxon>
        <taxon>Metazoa</taxon>
        <taxon>Chordata</taxon>
        <taxon>Craniata</taxon>
        <taxon>Vertebrata</taxon>
        <taxon>Euteleostomi</taxon>
        <taxon>Actinopterygii</taxon>
        <taxon>Neopterygii</taxon>
        <taxon>Teleostei</taxon>
        <taxon>Neoteleostei</taxon>
        <taxon>Acanthomorphata</taxon>
        <taxon>Ovalentaria</taxon>
        <taxon>Atherinomorphae</taxon>
        <taxon>Beloniformes</taxon>
        <taxon>Adrianichthyidae</taxon>
        <taxon>Oryziinae</taxon>
        <taxon>Oryzias</taxon>
    </lineage>
</organism>
<dbReference type="SMART" id="SM00490">
    <property type="entry name" value="HELICc"/>
    <property type="match status" value="1"/>
</dbReference>
<dbReference type="PROSITE" id="PS50089">
    <property type="entry name" value="ZF_RING_2"/>
    <property type="match status" value="1"/>
</dbReference>
<protein>
    <submittedName>
        <fullName evidence="15">Helicase-like transcription factor</fullName>
    </submittedName>
</protein>
<reference evidence="15" key="3">
    <citation type="submission" date="2025-08" db="UniProtKB">
        <authorList>
            <consortium name="Ensembl"/>
        </authorList>
    </citation>
    <scope>IDENTIFICATION</scope>
    <source>
        <strain evidence="15">HNI</strain>
    </source>
</reference>
<dbReference type="PROSITE" id="PS00518">
    <property type="entry name" value="ZF_RING_1"/>
    <property type="match status" value="1"/>
</dbReference>
<keyword evidence="9" id="KW-0539">Nucleus</keyword>
<feature type="compositionally biased region" description="Basic residues" evidence="11">
    <location>
        <begin position="441"/>
        <end position="455"/>
    </location>
</feature>
<dbReference type="Pfam" id="PF00271">
    <property type="entry name" value="Helicase_C"/>
    <property type="match status" value="1"/>
</dbReference>
<dbReference type="InterPro" id="IPR027417">
    <property type="entry name" value="P-loop_NTPase"/>
</dbReference>
<dbReference type="InterPro" id="IPR013083">
    <property type="entry name" value="Znf_RING/FYVE/PHD"/>
</dbReference>
<dbReference type="InterPro" id="IPR038718">
    <property type="entry name" value="SNF2-like_sf"/>
</dbReference>
<evidence type="ECO:0000256" key="6">
    <source>
        <dbReference type="ARBA" id="ARBA00022806"/>
    </source>
</evidence>
<evidence type="ECO:0000256" key="5">
    <source>
        <dbReference type="ARBA" id="ARBA00022801"/>
    </source>
</evidence>
<evidence type="ECO:0000256" key="1">
    <source>
        <dbReference type="ARBA" id="ARBA00004123"/>
    </source>
</evidence>
<dbReference type="GO" id="GO:0005634">
    <property type="term" value="C:nucleus"/>
    <property type="evidence" value="ECO:0007669"/>
    <property type="project" value="UniProtKB-SubCell"/>
</dbReference>